<dbReference type="InterPro" id="IPR011916">
    <property type="entry name" value="LipoPS_heptosylTferase-III"/>
</dbReference>
<proteinExistence type="inferred from homology"/>
<dbReference type="SUPFAM" id="SSF53756">
    <property type="entry name" value="UDP-Glycosyltransferase/glycogen phosphorylase"/>
    <property type="match status" value="1"/>
</dbReference>
<reference evidence="7" key="1">
    <citation type="submission" date="2017-11" db="EMBL/GenBank/DDBJ databases">
        <authorList>
            <person name="Watanabe M."/>
            <person name="Kojima H."/>
        </authorList>
    </citation>
    <scope>NUCLEOTIDE SEQUENCE [LARGE SCALE GENOMIC DNA]</scope>
    <source>
        <strain evidence="7">Tokyo 01</strain>
    </source>
</reference>
<dbReference type="NCBIfam" id="TIGR02195">
    <property type="entry name" value="heptsyl_trn_II"/>
    <property type="match status" value="1"/>
</dbReference>
<dbReference type="EC" id="2.4.99.24" evidence="4"/>
<dbReference type="AlphaFoldDB" id="A0A401FXG8"/>
<dbReference type="PANTHER" id="PTHR30160">
    <property type="entry name" value="TETRAACYLDISACCHARIDE 4'-KINASE-RELATED"/>
    <property type="match status" value="1"/>
</dbReference>
<evidence type="ECO:0000313" key="6">
    <source>
        <dbReference type="EMBL" id="GBC61634.1"/>
    </source>
</evidence>
<reference evidence="7" key="2">
    <citation type="submission" date="2019-01" db="EMBL/GenBank/DDBJ databases">
        <title>Genome sequence of Desulfonema ishimotonii strain Tokyo 01.</title>
        <authorList>
            <person name="Fukui M."/>
        </authorList>
    </citation>
    <scope>NUCLEOTIDE SEQUENCE [LARGE SCALE GENOMIC DNA]</scope>
    <source>
        <strain evidence="7">Tokyo 01</strain>
    </source>
</reference>
<evidence type="ECO:0000256" key="5">
    <source>
        <dbReference type="ARBA" id="ARBA00047503"/>
    </source>
</evidence>
<sequence length="358" mass="39578">MPDMSVPPENLRRILIIKMRYIGDTVLVTPLIRALKAGLPRARIDVLVNRDTAPVLDGHWQVGRIWQFDYPRAKKNPVRVLPLMKQIRDQRYDLVIDLTNNDRSALFTRISGAALRIGYYSEHRLRRKMCYTHVIDAVLGDGHTTDHHLKPAALLGLPVSDPHPELTVLPARAKAVEEKLGAAGIGPNTPFAVIHPGARRWYKSWPPERFARLADAITETYGIPVVLSGSPGDRAVCDRIAAHMGRTPLSLAGAFALGELPALISKSICLIGNDSAPIHIATAVRTPAIALFGPTPWAAWYPRREQDKVIAAEYPCRPCGHSRADCPLGDGYCMGSIRFETVWEATDSILKQHLGKDL</sequence>
<organism evidence="6 7">
    <name type="scientific">Desulfonema ishimotonii</name>
    <dbReference type="NCBI Taxonomy" id="45657"/>
    <lineage>
        <taxon>Bacteria</taxon>
        <taxon>Pseudomonadati</taxon>
        <taxon>Thermodesulfobacteriota</taxon>
        <taxon>Desulfobacteria</taxon>
        <taxon>Desulfobacterales</taxon>
        <taxon>Desulfococcaceae</taxon>
        <taxon>Desulfonema</taxon>
    </lineage>
</organism>
<dbReference type="InterPro" id="IPR051199">
    <property type="entry name" value="LPS_LOS_Heptosyltrfase"/>
</dbReference>
<dbReference type="InterPro" id="IPR002201">
    <property type="entry name" value="Glyco_trans_9"/>
</dbReference>
<comment type="caution">
    <text evidence="6">The sequence shown here is derived from an EMBL/GenBank/DDBJ whole genome shotgun (WGS) entry which is preliminary data.</text>
</comment>
<dbReference type="PANTHER" id="PTHR30160:SF1">
    <property type="entry name" value="LIPOPOLYSACCHARIDE 1,2-N-ACETYLGLUCOSAMINETRANSFERASE-RELATED"/>
    <property type="match status" value="1"/>
</dbReference>
<keyword evidence="2" id="KW-0808">Transferase</keyword>
<dbReference type="EMBL" id="BEXT01000001">
    <property type="protein sequence ID" value="GBC61634.1"/>
    <property type="molecule type" value="Genomic_DNA"/>
</dbReference>
<dbReference type="CDD" id="cd03789">
    <property type="entry name" value="GT9_LPS_heptosyltransferase"/>
    <property type="match status" value="1"/>
</dbReference>
<dbReference type="NCBIfam" id="TIGR02201">
    <property type="entry name" value="heptsyl_trn_III"/>
    <property type="match status" value="1"/>
</dbReference>
<evidence type="ECO:0000313" key="7">
    <source>
        <dbReference type="Proteomes" id="UP000288096"/>
    </source>
</evidence>
<keyword evidence="1" id="KW-0328">Glycosyltransferase</keyword>
<dbReference type="GO" id="GO:0008713">
    <property type="term" value="F:ADP-heptose-lipopolysaccharide heptosyltransferase activity"/>
    <property type="evidence" value="ECO:0007669"/>
    <property type="project" value="UniProtKB-EC"/>
</dbReference>
<keyword evidence="7" id="KW-1185">Reference proteome</keyword>
<evidence type="ECO:0000256" key="2">
    <source>
        <dbReference type="ARBA" id="ARBA00022679"/>
    </source>
</evidence>
<comment type="catalytic activity">
    <reaction evidence="5">
        <text>an L-alpha-D-Hep-(1-&gt;5)-[alpha-Kdo-(2-&gt;4)]-alpha-Kdo-(2-&gt;6)-lipid A + ADP-L-glycero-beta-D-manno-heptose = an L-alpha-D-Hep-(1-&gt;3)-L-alpha-D-Hep-(1-&gt;5)-[alpha-Kdo-(2-&gt;4)]-alpha-Kdo-(2-&gt;6)-lipid A + ADP + H(+)</text>
        <dbReference type="Rhea" id="RHEA:74071"/>
        <dbReference type="ChEBI" id="CHEBI:15378"/>
        <dbReference type="ChEBI" id="CHEBI:61506"/>
        <dbReference type="ChEBI" id="CHEBI:193068"/>
        <dbReference type="ChEBI" id="CHEBI:193069"/>
        <dbReference type="ChEBI" id="CHEBI:456216"/>
        <dbReference type="EC" id="2.4.99.24"/>
    </reaction>
</comment>
<dbReference type="GO" id="GO:0005829">
    <property type="term" value="C:cytosol"/>
    <property type="evidence" value="ECO:0007669"/>
    <property type="project" value="TreeGrafter"/>
</dbReference>
<dbReference type="Gene3D" id="3.40.50.2000">
    <property type="entry name" value="Glycogen Phosphorylase B"/>
    <property type="match status" value="2"/>
</dbReference>
<dbReference type="InterPro" id="IPR011910">
    <property type="entry name" value="RfaF"/>
</dbReference>
<protein>
    <recommendedName>
        <fullName evidence="4">lipopolysaccharide heptosyltransferase II</fullName>
        <ecNumber evidence="4">2.4.99.24</ecNumber>
    </recommendedName>
</protein>
<gene>
    <name evidence="6" type="ORF">DENIS_2596</name>
</gene>
<name>A0A401FXG8_9BACT</name>
<evidence type="ECO:0000256" key="1">
    <source>
        <dbReference type="ARBA" id="ARBA00022676"/>
    </source>
</evidence>
<evidence type="ECO:0000256" key="4">
    <source>
        <dbReference type="ARBA" id="ARBA00044042"/>
    </source>
</evidence>
<dbReference type="Proteomes" id="UP000288096">
    <property type="component" value="Unassembled WGS sequence"/>
</dbReference>
<comment type="similarity">
    <text evidence="3">Belongs to the glycosyltransferase 9 family.</text>
</comment>
<dbReference type="Pfam" id="PF01075">
    <property type="entry name" value="Glyco_transf_9"/>
    <property type="match status" value="1"/>
</dbReference>
<evidence type="ECO:0000256" key="3">
    <source>
        <dbReference type="ARBA" id="ARBA00043995"/>
    </source>
</evidence>
<accession>A0A401FXG8</accession>
<dbReference type="GO" id="GO:0009244">
    <property type="term" value="P:lipopolysaccharide core region biosynthetic process"/>
    <property type="evidence" value="ECO:0007669"/>
    <property type="project" value="TreeGrafter"/>
</dbReference>